<dbReference type="EMBL" id="CP035281">
    <property type="protein sequence ID" value="QAT43636.1"/>
    <property type="molecule type" value="Genomic_DNA"/>
</dbReference>
<feature type="chain" id="PRO_5019368414" evidence="1">
    <location>
        <begin position="32"/>
        <end position="235"/>
    </location>
</feature>
<dbReference type="InterPro" id="IPR038765">
    <property type="entry name" value="Papain-like_cys_pep_sf"/>
</dbReference>
<dbReference type="AlphaFoldDB" id="A0A410PXP3"/>
<name>A0A410PXP3_9FIRM</name>
<dbReference type="Gene3D" id="3.90.1720.10">
    <property type="entry name" value="endopeptidase domain like (from Nostoc punctiforme)"/>
    <property type="match status" value="1"/>
</dbReference>
<evidence type="ECO:0000313" key="3">
    <source>
        <dbReference type="Proteomes" id="UP000287601"/>
    </source>
</evidence>
<evidence type="ECO:0000313" key="2">
    <source>
        <dbReference type="EMBL" id="QAT43636.1"/>
    </source>
</evidence>
<accession>A0A410PXP3</accession>
<evidence type="ECO:0000256" key="1">
    <source>
        <dbReference type="SAM" id="SignalP"/>
    </source>
</evidence>
<dbReference type="Proteomes" id="UP000287601">
    <property type="component" value="Chromosome"/>
</dbReference>
<proteinExistence type="predicted"/>
<keyword evidence="1" id="KW-0732">Signal</keyword>
<organism evidence="2 3">
    <name type="scientific">Aminipila luticellarii</name>
    <dbReference type="NCBI Taxonomy" id="2507160"/>
    <lineage>
        <taxon>Bacteria</taxon>
        <taxon>Bacillati</taxon>
        <taxon>Bacillota</taxon>
        <taxon>Clostridia</taxon>
        <taxon>Peptostreptococcales</taxon>
        <taxon>Anaerovoracaceae</taxon>
        <taxon>Aminipila</taxon>
    </lineage>
</organism>
<sequence>MRTKDRISIRCMVMILCVTICFSMMGTEAFASSNSEEKLLDDTTICDEGQVFRDQNTVDANPEIVFQNRAASKNTWKNIRNQTDKGNILITKDDNTPVIDHGHCALVYSAGNQTAEIFGKGCISGIYDFEDTTWASKNRVRLYYPATASYDERKAAADYAAKNLVGMKYSVLASVGDSKYLNCATLVWRSYNQLGLLLGYNFKDNKQITCTPKALVEGPGNMTIKIQKNWPGTDW</sequence>
<feature type="signal peptide" evidence="1">
    <location>
        <begin position="1"/>
        <end position="31"/>
    </location>
</feature>
<reference evidence="2 3" key="1">
    <citation type="submission" date="2019-01" db="EMBL/GenBank/DDBJ databases">
        <title>Draft genomes of a novel of Aminipila strains.</title>
        <authorList>
            <person name="Ma S."/>
        </authorList>
    </citation>
    <scope>NUCLEOTIDE SEQUENCE [LARGE SCALE GENOMIC DNA]</scope>
    <source>
        <strain evidence="3">JN-39</strain>
    </source>
</reference>
<dbReference type="SUPFAM" id="SSF54001">
    <property type="entry name" value="Cysteine proteinases"/>
    <property type="match status" value="1"/>
</dbReference>
<keyword evidence="3" id="KW-1185">Reference proteome</keyword>
<dbReference type="KEGG" id="amij:EQM06_10620"/>
<protein>
    <submittedName>
        <fullName evidence="2">Uncharacterized protein</fullName>
    </submittedName>
</protein>
<gene>
    <name evidence="2" type="ORF">EQM06_10620</name>
</gene>
<dbReference type="RefSeq" id="WP_128746414.1">
    <property type="nucleotide sequence ID" value="NZ_CP035281.1"/>
</dbReference>